<dbReference type="PROSITE" id="PS01124">
    <property type="entry name" value="HTH_ARAC_FAMILY_2"/>
    <property type="match status" value="1"/>
</dbReference>
<dbReference type="Proteomes" id="UP000326912">
    <property type="component" value="Unassembled WGS sequence"/>
</dbReference>
<protein>
    <submittedName>
        <fullName evidence="5">AraC family transcriptional regulator</fullName>
    </submittedName>
</protein>
<dbReference type="RefSeq" id="WP_151759720.1">
    <property type="nucleotide sequence ID" value="NZ_BKZW01000006.1"/>
</dbReference>
<dbReference type="InterPro" id="IPR046532">
    <property type="entry name" value="DUF6597"/>
</dbReference>
<reference evidence="5 6" key="1">
    <citation type="submission" date="2019-10" db="EMBL/GenBank/DDBJ databases">
        <title>Dictyobacter vulcani sp. nov., within the class Ktedonobacteria, isolated from soil of volcanic Mt. Zao.</title>
        <authorList>
            <person name="Zheng Y."/>
            <person name="Wang C.M."/>
            <person name="Sakai Y."/>
            <person name="Abe K."/>
            <person name="Yokota A."/>
            <person name="Yabe S."/>
        </authorList>
    </citation>
    <scope>NUCLEOTIDE SEQUENCE [LARGE SCALE GENOMIC DNA]</scope>
    <source>
        <strain evidence="5 6">W12</strain>
    </source>
</reference>
<keyword evidence="3" id="KW-0804">Transcription</keyword>
<proteinExistence type="predicted"/>
<dbReference type="SUPFAM" id="SSF46689">
    <property type="entry name" value="Homeodomain-like"/>
    <property type="match status" value="1"/>
</dbReference>
<dbReference type="InterPro" id="IPR009057">
    <property type="entry name" value="Homeodomain-like_sf"/>
</dbReference>
<evidence type="ECO:0000256" key="1">
    <source>
        <dbReference type="ARBA" id="ARBA00023015"/>
    </source>
</evidence>
<evidence type="ECO:0000259" key="4">
    <source>
        <dbReference type="PROSITE" id="PS01124"/>
    </source>
</evidence>
<dbReference type="GO" id="GO:0043565">
    <property type="term" value="F:sequence-specific DNA binding"/>
    <property type="evidence" value="ECO:0007669"/>
    <property type="project" value="InterPro"/>
</dbReference>
<dbReference type="InterPro" id="IPR050204">
    <property type="entry name" value="AraC_XylS_family_regulators"/>
</dbReference>
<dbReference type="SMART" id="SM00342">
    <property type="entry name" value="HTH_ARAC"/>
    <property type="match status" value="1"/>
</dbReference>
<evidence type="ECO:0000256" key="3">
    <source>
        <dbReference type="ARBA" id="ARBA00023163"/>
    </source>
</evidence>
<name>A0A5J4KR37_9CHLR</name>
<keyword evidence="1" id="KW-0805">Transcription regulation</keyword>
<comment type="caution">
    <text evidence="5">The sequence shown here is derived from an EMBL/GenBank/DDBJ whole genome shotgun (WGS) entry which is preliminary data.</text>
</comment>
<dbReference type="Gene3D" id="1.10.10.60">
    <property type="entry name" value="Homeodomain-like"/>
    <property type="match status" value="1"/>
</dbReference>
<organism evidence="5 6">
    <name type="scientific">Dictyobacter vulcani</name>
    <dbReference type="NCBI Taxonomy" id="2607529"/>
    <lineage>
        <taxon>Bacteria</taxon>
        <taxon>Bacillati</taxon>
        <taxon>Chloroflexota</taxon>
        <taxon>Ktedonobacteria</taxon>
        <taxon>Ktedonobacterales</taxon>
        <taxon>Dictyobacteraceae</taxon>
        <taxon>Dictyobacter</taxon>
    </lineage>
</organism>
<feature type="domain" description="HTH araC/xylS-type" evidence="4">
    <location>
        <begin position="160"/>
        <end position="263"/>
    </location>
</feature>
<dbReference type="AlphaFoldDB" id="A0A5J4KR37"/>
<dbReference type="PANTHER" id="PTHR46796">
    <property type="entry name" value="HTH-TYPE TRANSCRIPTIONAL ACTIVATOR RHAS-RELATED"/>
    <property type="match status" value="1"/>
</dbReference>
<dbReference type="EMBL" id="BKZW01000006">
    <property type="protein sequence ID" value="GER92168.1"/>
    <property type="molecule type" value="Genomic_DNA"/>
</dbReference>
<dbReference type="Pfam" id="PF20240">
    <property type="entry name" value="DUF6597"/>
    <property type="match status" value="1"/>
</dbReference>
<dbReference type="InterPro" id="IPR018060">
    <property type="entry name" value="HTH_AraC"/>
</dbReference>
<dbReference type="Pfam" id="PF12833">
    <property type="entry name" value="HTH_18"/>
    <property type="match status" value="1"/>
</dbReference>
<evidence type="ECO:0000313" key="5">
    <source>
        <dbReference type="EMBL" id="GER92168.1"/>
    </source>
</evidence>
<gene>
    <name evidence="5" type="ORF">KDW_63300</name>
</gene>
<evidence type="ECO:0000256" key="2">
    <source>
        <dbReference type="ARBA" id="ARBA00023125"/>
    </source>
</evidence>
<keyword evidence="2" id="KW-0238">DNA-binding</keyword>
<dbReference type="GO" id="GO:0003700">
    <property type="term" value="F:DNA-binding transcription factor activity"/>
    <property type="evidence" value="ECO:0007669"/>
    <property type="project" value="InterPro"/>
</dbReference>
<accession>A0A5J4KR37</accession>
<keyword evidence="6" id="KW-1185">Reference proteome</keyword>
<sequence length="277" mass="31029">MFIHHHAVPALPLAAFIENFWMYAGEPPTHMLERRLPDGLIELIINLHADQIQVADLYAPNRLRSYPGAIVRGAHAIPTFIATSCMITVMGVQFKSGGALPFLSLSASELCNQVIALEDIWGETAHKLYEQLQTAIEVEERFAILEHALCLRLNVAYSPHPSVPFALTQFQRNPGSTSIARIVGQLGISQKHFIQVFRDATGLAPKQFCRIQRFQQLLRSIANSADELNWTQIALDWGYFDQSHLIHDFQNFAGLAPGAYLAGRSQFHNHVPLLEQV</sequence>
<evidence type="ECO:0000313" key="6">
    <source>
        <dbReference type="Proteomes" id="UP000326912"/>
    </source>
</evidence>